<dbReference type="PANTHER" id="PTHR10091:SF0">
    <property type="entry name" value="GALACTOSE MUTAROTASE"/>
    <property type="match status" value="1"/>
</dbReference>
<dbReference type="PIRSF" id="PIRSF005096">
    <property type="entry name" value="GALM"/>
    <property type="match status" value="1"/>
</dbReference>
<evidence type="ECO:0000256" key="11">
    <source>
        <dbReference type="PIRNR" id="PIRNR005096"/>
    </source>
</evidence>
<dbReference type="RefSeq" id="WP_114789011.1">
    <property type="nucleotide sequence ID" value="NZ_CP139960.1"/>
</dbReference>
<evidence type="ECO:0000256" key="1">
    <source>
        <dbReference type="ARBA" id="ARBA00001614"/>
    </source>
</evidence>
<dbReference type="Pfam" id="PF01263">
    <property type="entry name" value="Aldose_epim"/>
    <property type="match status" value="1"/>
</dbReference>
<dbReference type="CDD" id="cd09019">
    <property type="entry name" value="galactose_mutarotase_like"/>
    <property type="match status" value="1"/>
</dbReference>
<keyword evidence="10 11" id="KW-0119">Carbohydrate metabolism</keyword>
<dbReference type="Proteomes" id="UP001325680">
    <property type="component" value="Chromosome"/>
</dbReference>
<reference evidence="12 13" key="1">
    <citation type="submission" date="2023-12" db="EMBL/GenBank/DDBJ databases">
        <title>Genome sequencing and assembly of bacterial species from a model synthetic community.</title>
        <authorList>
            <person name="Hogle S.L."/>
        </authorList>
    </citation>
    <scope>NUCLEOTIDE SEQUENCE [LARGE SCALE GENOMIC DNA]</scope>
    <source>
        <strain evidence="12 13">HAMBI_3031</strain>
    </source>
</reference>
<keyword evidence="13" id="KW-1185">Reference proteome</keyword>
<dbReference type="InterPro" id="IPR018052">
    <property type="entry name" value="Ald1_epimerase_CS"/>
</dbReference>
<evidence type="ECO:0000256" key="5">
    <source>
        <dbReference type="ARBA" id="ARBA00011245"/>
    </source>
</evidence>
<accession>A0ABZ0W9F2</accession>
<organism evidence="12 13">
    <name type="scientific">Niabella yanshanensis</name>
    <dbReference type="NCBI Taxonomy" id="577386"/>
    <lineage>
        <taxon>Bacteria</taxon>
        <taxon>Pseudomonadati</taxon>
        <taxon>Bacteroidota</taxon>
        <taxon>Chitinophagia</taxon>
        <taxon>Chitinophagales</taxon>
        <taxon>Chitinophagaceae</taxon>
        <taxon>Niabella</taxon>
    </lineage>
</organism>
<evidence type="ECO:0000256" key="8">
    <source>
        <dbReference type="ARBA" id="ARBA00022837"/>
    </source>
</evidence>
<comment type="pathway">
    <text evidence="3 11">Carbohydrate metabolism; hexose metabolism.</text>
</comment>
<evidence type="ECO:0000256" key="6">
    <source>
        <dbReference type="ARBA" id="ARBA00013185"/>
    </source>
</evidence>
<dbReference type="PROSITE" id="PS51257">
    <property type="entry name" value="PROKAR_LIPOPROTEIN"/>
    <property type="match status" value="1"/>
</dbReference>
<dbReference type="InterPro" id="IPR047215">
    <property type="entry name" value="Galactose_mutarotase-like"/>
</dbReference>
<dbReference type="InterPro" id="IPR008183">
    <property type="entry name" value="Aldose_1/G6P_1-epimerase"/>
</dbReference>
<name>A0ABZ0W9F2_9BACT</name>
<evidence type="ECO:0000256" key="9">
    <source>
        <dbReference type="ARBA" id="ARBA00023235"/>
    </source>
</evidence>
<keyword evidence="9 11" id="KW-0413">Isomerase</keyword>
<comment type="similarity">
    <text evidence="4 11">Belongs to the aldose epimerase family.</text>
</comment>
<evidence type="ECO:0000256" key="2">
    <source>
        <dbReference type="ARBA" id="ARBA00001913"/>
    </source>
</evidence>
<dbReference type="InterPro" id="IPR014718">
    <property type="entry name" value="GH-type_carb-bd"/>
</dbReference>
<dbReference type="Gene3D" id="2.70.98.10">
    <property type="match status" value="1"/>
</dbReference>
<proteinExistence type="inferred from homology"/>
<evidence type="ECO:0000256" key="3">
    <source>
        <dbReference type="ARBA" id="ARBA00005028"/>
    </source>
</evidence>
<evidence type="ECO:0000256" key="4">
    <source>
        <dbReference type="ARBA" id="ARBA00006206"/>
    </source>
</evidence>
<comment type="subunit">
    <text evidence="5">Monomer.</text>
</comment>
<dbReference type="InterPro" id="IPR011013">
    <property type="entry name" value="Gal_mutarotase_sf_dom"/>
</dbReference>
<dbReference type="GO" id="GO:0016853">
    <property type="term" value="F:isomerase activity"/>
    <property type="evidence" value="ECO:0007669"/>
    <property type="project" value="UniProtKB-KW"/>
</dbReference>
<keyword evidence="8" id="KW-0106">Calcium</keyword>
<dbReference type="PANTHER" id="PTHR10091">
    <property type="entry name" value="ALDOSE-1-EPIMERASE"/>
    <property type="match status" value="1"/>
</dbReference>
<gene>
    <name evidence="12" type="ORF">U0035_05390</name>
</gene>
<dbReference type="NCBIfam" id="NF008277">
    <property type="entry name" value="PRK11055.1"/>
    <property type="match status" value="1"/>
</dbReference>
<evidence type="ECO:0000313" key="12">
    <source>
        <dbReference type="EMBL" id="WQD39579.1"/>
    </source>
</evidence>
<dbReference type="EC" id="5.1.3.3" evidence="6 11"/>
<comment type="catalytic activity">
    <reaction evidence="1 11">
        <text>alpha-D-glucose = beta-D-glucose</text>
        <dbReference type="Rhea" id="RHEA:10264"/>
        <dbReference type="ChEBI" id="CHEBI:15903"/>
        <dbReference type="ChEBI" id="CHEBI:17925"/>
        <dbReference type="EC" id="5.1.3.3"/>
    </reaction>
</comment>
<protein>
    <recommendedName>
        <fullName evidence="7 11">Aldose 1-epimerase</fullName>
        <ecNumber evidence="6 11">5.1.3.3</ecNumber>
    </recommendedName>
</protein>
<dbReference type="PROSITE" id="PS00545">
    <property type="entry name" value="ALDOSE_1_EPIMERASE"/>
    <property type="match status" value="1"/>
</dbReference>
<evidence type="ECO:0000256" key="10">
    <source>
        <dbReference type="ARBA" id="ARBA00023277"/>
    </source>
</evidence>
<sequence>MKKYFILFAATASVAVFSCNSEPKNEPGAGSEATADSSKVKLADNDAFNDTLNGKMVSIFYLRNNGIEASVTNYGGRVVNLFVPDKDNNMVDVVIGPGNYKDMYETKDYFGATIGRYGNRIGKGKFKLDGVEYILPQNNGANTLHGGPDGFHNVVFDPKQLSDSSLQLTYLSKDGEMGFPGNLNVKVVYTLTANKEVKIEYEATTDKTTVCNLTNHTYFNLNGAGTINNHVLQVNADEYTPVDSTLIPFGKNETVKGTPFDFTAPTAIGARVDEKNTQLEYGKGYDHNFVIKGTGFRKAAEIKGDQSGILMEVWSEEPGLQFYGGNFMKSEKPMKNGTKDDYRTAFCLETQHYPDSPNIPSFPTTTLKPGAVYKTYTIYRFSK</sequence>
<comment type="cofactor">
    <cofactor evidence="2">
        <name>Ca(2+)</name>
        <dbReference type="ChEBI" id="CHEBI:29108"/>
    </cofactor>
</comment>
<dbReference type="InterPro" id="IPR015443">
    <property type="entry name" value="Aldose_1-epimerase"/>
</dbReference>
<evidence type="ECO:0000313" key="13">
    <source>
        <dbReference type="Proteomes" id="UP001325680"/>
    </source>
</evidence>
<dbReference type="SUPFAM" id="SSF74650">
    <property type="entry name" value="Galactose mutarotase-like"/>
    <property type="match status" value="1"/>
</dbReference>
<evidence type="ECO:0000256" key="7">
    <source>
        <dbReference type="ARBA" id="ARBA00014165"/>
    </source>
</evidence>
<dbReference type="EMBL" id="CP139960">
    <property type="protein sequence ID" value="WQD39579.1"/>
    <property type="molecule type" value="Genomic_DNA"/>
</dbReference>